<dbReference type="PANTHER" id="PTHR31236:SF32">
    <property type="entry name" value="BURP DOMAIN PROTEIN USPL1-LIKE"/>
    <property type="match status" value="1"/>
</dbReference>
<dbReference type="PROSITE" id="PS51277">
    <property type="entry name" value="BURP"/>
    <property type="match status" value="1"/>
</dbReference>
<accession>A0AAV2CB72</accession>
<feature type="domain" description="BURP" evidence="2">
    <location>
        <begin position="58"/>
        <end position="282"/>
    </location>
</feature>
<organism evidence="3 4">
    <name type="scientific">Linum trigynum</name>
    <dbReference type="NCBI Taxonomy" id="586398"/>
    <lineage>
        <taxon>Eukaryota</taxon>
        <taxon>Viridiplantae</taxon>
        <taxon>Streptophyta</taxon>
        <taxon>Embryophyta</taxon>
        <taxon>Tracheophyta</taxon>
        <taxon>Spermatophyta</taxon>
        <taxon>Magnoliopsida</taxon>
        <taxon>eudicotyledons</taxon>
        <taxon>Gunneridae</taxon>
        <taxon>Pentapetalae</taxon>
        <taxon>rosids</taxon>
        <taxon>fabids</taxon>
        <taxon>Malpighiales</taxon>
        <taxon>Linaceae</taxon>
        <taxon>Linum</taxon>
    </lineage>
</organism>
<evidence type="ECO:0000313" key="4">
    <source>
        <dbReference type="Proteomes" id="UP001497516"/>
    </source>
</evidence>
<feature type="signal peptide" evidence="1">
    <location>
        <begin position="1"/>
        <end position="27"/>
    </location>
</feature>
<dbReference type="InterPro" id="IPR004873">
    <property type="entry name" value="BURP_dom"/>
</dbReference>
<evidence type="ECO:0000313" key="3">
    <source>
        <dbReference type="EMBL" id="CAL1353655.1"/>
    </source>
</evidence>
<keyword evidence="4" id="KW-1185">Reference proteome</keyword>
<proteinExistence type="predicted"/>
<keyword evidence="1" id="KW-0732">Signal</keyword>
<dbReference type="SMART" id="SM01045">
    <property type="entry name" value="BURP"/>
    <property type="match status" value="1"/>
</dbReference>
<sequence>MAAEGISTMKPILLYLLILSMLGCVNGARSIDTGSTNHHQHQHDHMAASNNNPNVMVFFTLADLKQGAKMPIYFPIKNPSTSPRFLPREEADSIPFSSQKLPYLLNFFSFPPGSHQATAMEQTLTHCEGDPIKGEVKFCATSLESMLDFVRETLQGEGEGEGGVRAVSTTHLNRSSGVVLQNYTVLGEPREVEAPKLVSCHTMPYPYAIFYCHSQATENKVFLVDLEGVEKNGDRVEAVAVCHMDTSQWGRGHVSFQVLGVEPGFSGVCHFFPEDNLVYVPRVRTHAAA</sequence>
<gene>
    <name evidence="3" type="ORF">LTRI10_LOCUS1540</name>
</gene>
<feature type="chain" id="PRO_5044021890" description="BURP domain-containing protein" evidence="1">
    <location>
        <begin position="28"/>
        <end position="289"/>
    </location>
</feature>
<dbReference type="Proteomes" id="UP001497516">
    <property type="component" value="Chromosome 1"/>
</dbReference>
<dbReference type="EMBL" id="OZ034813">
    <property type="protein sequence ID" value="CAL1353655.1"/>
    <property type="molecule type" value="Genomic_DNA"/>
</dbReference>
<evidence type="ECO:0000259" key="2">
    <source>
        <dbReference type="PROSITE" id="PS51277"/>
    </source>
</evidence>
<dbReference type="InterPro" id="IPR044816">
    <property type="entry name" value="BURP"/>
</dbReference>
<dbReference type="PANTHER" id="PTHR31236">
    <property type="entry name" value="BURP DOMAIN PROTEIN USPL1-LIKE"/>
    <property type="match status" value="1"/>
</dbReference>
<dbReference type="Pfam" id="PF03181">
    <property type="entry name" value="BURP"/>
    <property type="match status" value="1"/>
</dbReference>
<protein>
    <recommendedName>
        <fullName evidence="2">BURP domain-containing protein</fullName>
    </recommendedName>
</protein>
<evidence type="ECO:0000256" key="1">
    <source>
        <dbReference type="SAM" id="SignalP"/>
    </source>
</evidence>
<dbReference type="AlphaFoldDB" id="A0AAV2CB72"/>
<reference evidence="3 4" key="1">
    <citation type="submission" date="2024-04" db="EMBL/GenBank/DDBJ databases">
        <authorList>
            <person name="Fracassetti M."/>
        </authorList>
    </citation>
    <scope>NUCLEOTIDE SEQUENCE [LARGE SCALE GENOMIC DNA]</scope>
</reference>
<name>A0AAV2CB72_9ROSI</name>